<feature type="transmembrane region" description="Helical" evidence="5">
    <location>
        <begin position="59"/>
        <end position="76"/>
    </location>
</feature>
<dbReference type="Gene3D" id="2.40.50.140">
    <property type="entry name" value="Nucleic acid-binding proteins"/>
    <property type="match status" value="1"/>
</dbReference>
<reference evidence="7" key="1">
    <citation type="submission" date="2020-11" db="EMBL/GenBank/DDBJ databases">
        <title>Sequencing the genomes of 1000 actinobacteria strains.</title>
        <authorList>
            <person name="Klenk H.-P."/>
        </authorList>
    </citation>
    <scope>NUCLEOTIDE SEQUENCE</scope>
    <source>
        <strain evidence="7">DSM 26152</strain>
    </source>
</reference>
<proteinExistence type="predicted"/>
<keyword evidence="4 5" id="KW-0472">Membrane</keyword>
<dbReference type="RefSeq" id="WP_331271381.1">
    <property type="nucleotide sequence ID" value="NZ_JADOTZ010000001.1"/>
</dbReference>
<keyword evidence="3 5" id="KW-1133">Transmembrane helix</keyword>
<evidence type="ECO:0000256" key="5">
    <source>
        <dbReference type="SAM" id="Phobius"/>
    </source>
</evidence>
<evidence type="ECO:0000256" key="1">
    <source>
        <dbReference type="ARBA" id="ARBA00004141"/>
    </source>
</evidence>
<keyword evidence="2 5" id="KW-0812">Transmembrane</keyword>
<sequence length="159" mass="17499">MSGEVSMFEWIVANGWVFWLALFLILAIIEVMSLDLYFIMLATGALASVFTALAGGEFWLQTLVFSVVSLIMILFLRPIALRHLQRGPADQLTNVDRLIGLDALVLEPTTRLAGRAKIGGETWTARHDGEGTLEPGTYGRVNRIDGATAYITPREAMTD</sequence>
<feature type="domain" description="NfeD-like C-terminal" evidence="6">
    <location>
        <begin position="95"/>
        <end position="153"/>
    </location>
</feature>
<dbReference type="AlphaFoldDB" id="A0A931D2W0"/>
<feature type="transmembrane region" description="Helical" evidence="5">
    <location>
        <begin position="6"/>
        <end position="29"/>
    </location>
</feature>
<dbReference type="InterPro" id="IPR012340">
    <property type="entry name" value="NA-bd_OB-fold"/>
</dbReference>
<dbReference type="Pfam" id="PF01957">
    <property type="entry name" value="NfeD"/>
    <property type="match status" value="1"/>
</dbReference>
<comment type="caution">
    <text evidence="7">The sequence shown here is derived from an EMBL/GenBank/DDBJ whole genome shotgun (WGS) entry which is preliminary data.</text>
</comment>
<evidence type="ECO:0000313" key="8">
    <source>
        <dbReference type="Proteomes" id="UP000625033"/>
    </source>
</evidence>
<comment type="subcellular location">
    <subcellularLocation>
        <location evidence="1">Membrane</location>
        <topology evidence="1">Multi-pass membrane protein</topology>
    </subcellularLocation>
</comment>
<dbReference type="GO" id="GO:0006508">
    <property type="term" value="P:proteolysis"/>
    <property type="evidence" value="ECO:0007669"/>
    <property type="project" value="UniProtKB-KW"/>
</dbReference>
<dbReference type="GO" id="GO:0008233">
    <property type="term" value="F:peptidase activity"/>
    <property type="evidence" value="ECO:0007669"/>
    <property type="project" value="UniProtKB-KW"/>
</dbReference>
<feature type="transmembrane region" description="Helical" evidence="5">
    <location>
        <begin position="36"/>
        <end position="53"/>
    </location>
</feature>
<evidence type="ECO:0000259" key="6">
    <source>
        <dbReference type="Pfam" id="PF01957"/>
    </source>
</evidence>
<dbReference type="InterPro" id="IPR052165">
    <property type="entry name" value="Membrane_assoc_protease"/>
</dbReference>
<dbReference type="GO" id="GO:0005886">
    <property type="term" value="C:plasma membrane"/>
    <property type="evidence" value="ECO:0007669"/>
    <property type="project" value="TreeGrafter"/>
</dbReference>
<accession>A0A931D2W0</accession>
<keyword evidence="8" id="KW-1185">Reference proteome</keyword>
<evidence type="ECO:0000256" key="3">
    <source>
        <dbReference type="ARBA" id="ARBA00022989"/>
    </source>
</evidence>
<organism evidence="7 8">
    <name type="scientific">Zhihengliuella flava</name>
    <dbReference type="NCBI Taxonomy" id="1285193"/>
    <lineage>
        <taxon>Bacteria</taxon>
        <taxon>Bacillati</taxon>
        <taxon>Actinomycetota</taxon>
        <taxon>Actinomycetes</taxon>
        <taxon>Micrococcales</taxon>
        <taxon>Micrococcaceae</taxon>
        <taxon>Zhihengliuella</taxon>
    </lineage>
</organism>
<keyword evidence="7" id="KW-0645">Protease</keyword>
<keyword evidence="7" id="KW-0378">Hydrolase</keyword>
<protein>
    <submittedName>
        <fullName evidence="7">Membrane protein implicated in regulation of membrane protease activity</fullName>
    </submittedName>
</protein>
<dbReference type="EMBL" id="JADOTZ010000001">
    <property type="protein sequence ID" value="MBG6083384.1"/>
    <property type="molecule type" value="Genomic_DNA"/>
</dbReference>
<name>A0A931D2W0_9MICC</name>
<dbReference type="PANTHER" id="PTHR33507:SF3">
    <property type="entry name" value="INNER MEMBRANE PROTEIN YBBJ"/>
    <property type="match status" value="1"/>
</dbReference>
<dbReference type="PANTHER" id="PTHR33507">
    <property type="entry name" value="INNER MEMBRANE PROTEIN YBBJ"/>
    <property type="match status" value="1"/>
</dbReference>
<evidence type="ECO:0000256" key="4">
    <source>
        <dbReference type="ARBA" id="ARBA00023136"/>
    </source>
</evidence>
<evidence type="ECO:0000313" key="7">
    <source>
        <dbReference type="EMBL" id="MBG6083384.1"/>
    </source>
</evidence>
<gene>
    <name evidence="7" type="ORF">IW252_000151</name>
</gene>
<dbReference type="Proteomes" id="UP000625033">
    <property type="component" value="Unassembled WGS sequence"/>
</dbReference>
<dbReference type="InterPro" id="IPR002810">
    <property type="entry name" value="NfeD-like_C"/>
</dbReference>
<evidence type="ECO:0000256" key="2">
    <source>
        <dbReference type="ARBA" id="ARBA00022692"/>
    </source>
</evidence>